<evidence type="ECO:0000256" key="5">
    <source>
        <dbReference type="ARBA" id="ARBA00022723"/>
    </source>
</evidence>
<dbReference type="SUPFAM" id="SSF53383">
    <property type="entry name" value="PLP-dependent transferases"/>
    <property type="match status" value="1"/>
</dbReference>
<evidence type="ECO:0000256" key="3">
    <source>
        <dbReference type="ARBA" id="ARBA00012239"/>
    </source>
</evidence>
<dbReference type="GO" id="GO:0031071">
    <property type="term" value="F:cysteine desulfurase activity"/>
    <property type="evidence" value="ECO:0007669"/>
    <property type="project" value="UniProtKB-EC"/>
</dbReference>
<dbReference type="KEGG" id="plyc:GXP70_19925"/>
<evidence type="ECO:0000259" key="11">
    <source>
        <dbReference type="Pfam" id="PF00266"/>
    </source>
</evidence>
<evidence type="ECO:0000256" key="10">
    <source>
        <dbReference type="RuleBase" id="RU004504"/>
    </source>
</evidence>
<keyword evidence="5" id="KW-0479">Metal-binding</keyword>
<evidence type="ECO:0000256" key="7">
    <source>
        <dbReference type="ARBA" id="ARBA00023004"/>
    </source>
</evidence>
<comment type="catalytic activity">
    <reaction evidence="9">
        <text>(sulfur carrier)-H + L-cysteine = (sulfur carrier)-SH + L-alanine</text>
        <dbReference type="Rhea" id="RHEA:43892"/>
        <dbReference type="Rhea" id="RHEA-COMP:14737"/>
        <dbReference type="Rhea" id="RHEA-COMP:14739"/>
        <dbReference type="ChEBI" id="CHEBI:29917"/>
        <dbReference type="ChEBI" id="CHEBI:35235"/>
        <dbReference type="ChEBI" id="CHEBI:57972"/>
        <dbReference type="ChEBI" id="CHEBI:64428"/>
        <dbReference type="EC" id="2.8.1.7"/>
    </reaction>
</comment>
<evidence type="ECO:0000256" key="9">
    <source>
        <dbReference type="ARBA" id="ARBA00050776"/>
    </source>
</evidence>
<dbReference type="Gene3D" id="1.10.260.50">
    <property type="match status" value="1"/>
</dbReference>
<keyword evidence="6" id="KW-0663">Pyridoxal phosphate</keyword>
<comment type="similarity">
    <text evidence="2">Belongs to the class-V pyridoxal-phosphate-dependent aminotransferase family. NifS/IscS subfamily.</text>
</comment>
<protein>
    <recommendedName>
        <fullName evidence="3">cysteine desulfurase</fullName>
        <ecNumber evidence="3">2.8.1.7</ecNumber>
    </recommendedName>
</protein>
<sequence length="384" mass="40688">MERIYYDHAASSPMHPDAAAAMMDVYAGIVGNPSSIHGNGRAARQLLNRARDLIAGGIGCAPAELVFTSGGTESDNEALIGAARAARKRGKSHIITAATEHHAVLHACESLEREGFRLTVLPVNEQGIVALPDVAEAIADDTALISVMYVNNETGTIQPIAAIGELARSSGVVCHVDAVQALGKLPIDLRTLPVDLMSFSAHKINGPQGVGALFVRKGVAIEPLLHGGSQERKRRPGTENIAGIAGFAAAFERCVNEMAERKLLLDKLRYTWIERMKAIAGADRVVVNGHDEAYAPHIVNLSFLGISTETMLMNLDIAGIAASGGSACTAGALEPSHVLRAMGVSQERQASAVRFSFGLRNTTEELEAAAKKIETFMGRIRTTA</sequence>
<keyword evidence="7" id="KW-0408">Iron</keyword>
<reference evidence="12 13" key="1">
    <citation type="submission" date="2020-01" db="EMBL/GenBank/DDBJ databases">
        <title>Paenibacillus sp. nov., isolated from tomato rhizosphere.</title>
        <authorList>
            <person name="Weon H.-Y."/>
            <person name="Lee S.A."/>
        </authorList>
    </citation>
    <scope>NUCLEOTIDE SEQUENCE [LARGE SCALE GENOMIC DNA]</scope>
    <source>
        <strain evidence="12 13">12200R-189</strain>
    </source>
</reference>
<comment type="cofactor">
    <cofactor evidence="1 10">
        <name>pyridoxal 5'-phosphate</name>
        <dbReference type="ChEBI" id="CHEBI:597326"/>
    </cofactor>
</comment>
<dbReference type="PROSITE" id="PS00595">
    <property type="entry name" value="AA_TRANSFER_CLASS_5"/>
    <property type="match status" value="1"/>
</dbReference>
<dbReference type="InterPro" id="IPR020578">
    <property type="entry name" value="Aminotrans_V_PyrdxlP_BS"/>
</dbReference>
<dbReference type="EC" id="2.8.1.7" evidence="3"/>
<dbReference type="RefSeq" id="WP_162358456.1">
    <property type="nucleotide sequence ID" value="NZ_CP048209.1"/>
</dbReference>
<evidence type="ECO:0000313" key="12">
    <source>
        <dbReference type="EMBL" id="QHT62021.1"/>
    </source>
</evidence>
<dbReference type="InterPro" id="IPR015422">
    <property type="entry name" value="PyrdxlP-dep_Trfase_small"/>
</dbReference>
<dbReference type="AlphaFoldDB" id="A0A6C0G2U8"/>
<dbReference type="GO" id="GO:0046872">
    <property type="term" value="F:metal ion binding"/>
    <property type="evidence" value="ECO:0007669"/>
    <property type="project" value="UniProtKB-KW"/>
</dbReference>
<evidence type="ECO:0000313" key="13">
    <source>
        <dbReference type="Proteomes" id="UP000476064"/>
    </source>
</evidence>
<dbReference type="InterPro" id="IPR016454">
    <property type="entry name" value="Cysteine_dSase"/>
</dbReference>
<dbReference type="FunFam" id="3.40.640.10:FF:000084">
    <property type="entry name" value="IscS-like cysteine desulfurase"/>
    <property type="match status" value="1"/>
</dbReference>
<dbReference type="EMBL" id="CP048209">
    <property type="protein sequence ID" value="QHT62021.1"/>
    <property type="molecule type" value="Genomic_DNA"/>
</dbReference>
<evidence type="ECO:0000256" key="1">
    <source>
        <dbReference type="ARBA" id="ARBA00001933"/>
    </source>
</evidence>
<dbReference type="Pfam" id="PF00266">
    <property type="entry name" value="Aminotran_5"/>
    <property type="match status" value="1"/>
</dbReference>
<dbReference type="PANTHER" id="PTHR11601">
    <property type="entry name" value="CYSTEINE DESULFURYLASE FAMILY MEMBER"/>
    <property type="match status" value="1"/>
</dbReference>
<name>A0A6C0G2U8_9BACL</name>
<organism evidence="12 13">
    <name type="scientific">Paenibacillus lycopersici</name>
    <dbReference type="NCBI Taxonomy" id="2704462"/>
    <lineage>
        <taxon>Bacteria</taxon>
        <taxon>Bacillati</taxon>
        <taxon>Bacillota</taxon>
        <taxon>Bacilli</taxon>
        <taxon>Bacillales</taxon>
        <taxon>Paenibacillaceae</taxon>
        <taxon>Paenibacillus</taxon>
    </lineage>
</organism>
<dbReference type="InterPro" id="IPR015424">
    <property type="entry name" value="PyrdxlP-dep_Trfase"/>
</dbReference>
<keyword evidence="13" id="KW-1185">Reference proteome</keyword>
<keyword evidence="8" id="KW-0411">Iron-sulfur</keyword>
<dbReference type="PANTHER" id="PTHR11601:SF34">
    <property type="entry name" value="CYSTEINE DESULFURASE"/>
    <property type="match status" value="1"/>
</dbReference>
<dbReference type="Proteomes" id="UP000476064">
    <property type="component" value="Chromosome"/>
</dbReference>
<evidence type="ECO:0000256" key="6">
    <source>
        <dbReference type="ARBA" id="ARBA00022898"/>
    </source>
</evidence>
<dbReference type="Gene3D" id="3.40.640.10">
    <property type="entry name" value="Type I PLP-dependent aspartate aminotransferase-like (Major domain)"/>
    <property type="match status" value="1"/>
</dbReference>
<evidence type="ECO:0000256" key="8">
    <source>
        <dbReference type="ARBA" id="ARBA00023014"/>
    </source>
</evidence>
<dbReference type="Gene3D" id="3.90.1150.10">
    <property type="entry name" value="Aspartate Aminotransferase, domain 1"/>
    <property type="match status" value="1"/>
</dbReference>
<keyword evidence="4" id="KW-0808">Transferase</keyword>
<evidence type="ECO:0000256" key="4">
    <source>
        <dbReference type="ARBA" id="ARBA00022679"/>
    </source>
</evidence>
<dbReference type="GO" id="GO:0051536">
    <property type="term" value="F:iron-sulfur cluster binding"/>
    <property type="evidence" value="ECO:0007669"/>
    <property type="project" value="UniProtKB-KW"/>
</dbReference>
<accession>A0A6C0G2U8</accession>
<dbReference type="InterPro" id="IPR000192">
    <property type="entry name" value="Aminotrans_V_dom"/>
</dbReference>
<evidence type="ECO:0000256" key="2">
    <source>
        <dbReference type="ARBA" id="ARBA00006490"/>
    </source>
</evidence>
<gene>
    <name evidence="12" type="ORF">GXP70_19925</name>
</gene>
<proteinExistence type="inferred from homology"/>
<feature type="domain" description="Aminotransferase class V" evidence="11">
    <location>
        <begin position="4"/>
        <end position="368"/>
    </location>
</feature>
<dbReference type="PIRSF" id="PIRSF005572">
    <property type="entry name" value="NifS"/>
    <property type="match status" value="1"/>
</dbReference>
<dbReference type="InterPro" id="IPR015421">
    <property type="entry name" value="PyrdxlP-dep_Trfase_major"/>
</dbReference>